<evidence type="ECO:0000256" key="1">
    <source>
        <dbReference type="ARBA" id="ARBA00004167"/>
    </source>
</evidence>
<dbReference type="SMART" id="SM00369">
    <property type="entry name" value="LRR_TYP"/>
    <property type="match status" value="8"/>
</dbReference>
<keyword evidence="6" id="KW-0677">Repeat</keyword>
<evidence type="ECO:0000256" key="7">
    <source>
        <dbReference type="ARBA" id="ARBA00022989"/>
    </source>
</evidence>
<evidence type="ECO:0000256" key="5">
    <source>
        <dbReference type="ARBA" id="ARBA00022729"/>
    </source>
</evidence>
<dbReference type="SUPFAM" id="SSF52200">
    <property type="entry name" value="Toll/Interleukin receptor TIR domain"/>
    <property type="match status" value="1"/>
</dbReference>
<evidence type="ECO:0000256" key="9">
    <source>
        <dbReference type="ARBA" id="ARBA00023170"/>
    </source>
</evidence>
<keyword evidence="15" id="KW-1185">Reference proteome</keyword>
<evidence type="ECO:0000256" key="6">
    <source>
        <dbReference type="ARBA" id="ARBA00022737"/>
    </source>
</evidence>
<dbReference type="PANTHER" id="PTHR24365">
    <property type="entry name" value="TOLL-LIKE RECEPTOR"/>
    <property type="match status" value="1"/>
</dbReference>
<dbReference type="PRINTS" id="PR01537">
    <property type="entry name" value="INTRLKN1R1F"/>
</dbReference>
<name>A0ABM1YDW5_AEDAL</name>
<keyword evidence="4 11" id="KW-0812">Transmembrane</keyword>
<keyword evidence="10" id="KW-0325">Glycoprotein</keyword>
<evidence type="ECO:0000256" key="8">
    <source>
        <dbReference type="ARBA" id="ARBA00023136"/>
    </source>
</evidence>
<dbReference type="PANTHER" id="PTHR24365:SF541">
    <property type="entry name" value="PROTEIN TOLL-RELATED"/>
    <property type="match status" value="1"/>
</dbReference>
<feature type="transmembrane region" description="Helical" evidence="11">
    <location>
        <begin position="670"/>
        <end position="692"/>
    </location>
</feature>
<dbReference type="Gene3D" id="3.40.50.10140">
    <property type="entry name" value="Toll/interleukin-1 receptor homology (TIR) domain"/>
    <property type="match status" value="1"/>
</dbReference>
<comment type="similarity">
    <text evidence="2">Belongs to the Toll-like receptor family.</text>
</comment>
<protein>
    <recommendedName>
        <fullName evidence="13">TIR domain-containing protein</fullName>
    </recommendedName>
</protein>
<reference evidence="14" key="2">
    <citation type="submission" date="2025-05" db="UniProtKB">
        <authorList>
            <consortium name="EnsemblMetazoa"/>
        </authorList>
    </citation>
    <scope>IDENTIFICATION</scope>
    <source>
        <strain evidence="14">Foshan</strain>
    </source>
</reference>
<keyword evidence="3" id="KW-0433">Leucine-rich repeat</keyword>
<dbReference type="Pfam" id="PF13516">
    <property type="entry name" value="LRR_6"/>
    <property type="match status" value="1"/>
</dbReference>
<dbReference type="RefSeq" id="XP_019530857.2">
    <property type="nucleotide sequence ID" value="XM_019675312.3"/>
</dbReference>
<dbReference type="PROSITE" id="PS51450">
    <property type="entry name" value="LRR"/>
    <property type="match status" value="4"/>
</dbReference>
<evidence type="ECO:0000256" key="12">
    <source>
        <dbReference type="SAM" id="SignalP"/>
    </source>
</evidence>
<keyword evidence="7 11" id="KW-1133">Transmembrane helix</keyword>
<feature type="signal peptide" evidence="12">
    <location>
        <begin position="1"/>
        <end position="25"/>
    </location>
</feature>
<dbReference type="Proteomes" id="UP000069940">
    <property type="component" value="Unassembled WGS sequence"/>
</dbReference>
<sequence>MPKLVNLTLIVTFGVLFGPIKPAWGYLCEEIRALPTPGPCSCPEDDRKVLCEDFAMYLPSEDKTVIDIQCYGKELQFNHTTPLDVNFKEISKLEVHSCVVNVPLKDTLDRIGIRDVHSVLFDGGTRLVNRLSLSGLNLTKVKIDGENIALISDDDDLLPDSNQLEEFHLCYSNISSLPNNFLNSKSRLKSLYVSDNTNLKILPEVLSIPSLETLYLYHNNISRITSPHFSLLRNLTLLDLKHNPIETISEDAFQSNHALKTLHLRFDGAQLPEGIFWPLTMLEELRIMNGRLEHIQKGLFWNQTRLQILDLSGNRLTVLQGPIFIRLISLESLEINSNNLRSVSREIFPNKLRNISFKTNNFTSIPFRPYDISPFNALHDLHELELGSNKLTDIGAWANHPSLEVLSLSHNFIRELNIDAIPRHLKYLDLSHNQIQRIEADENAPVRRQELKLSIEENPLEFDCRSIHFIQLVRKGTLKLTQSKDIENLDIDRLYCDTEPRLCPKECNSCRLVGPKRQLVLNCSNKNLEKIPPIPPEIHLVSSSIVLDVRHNAIRLLPTVQSNPGFAMINTLLLDNNQLESWSVSNLHSNLSMISWNNNSLYNLDRKLVESIMELPNLKQLYLLDNHWPCHCKLAKHMTRLQTKVVNFTALTCGSGTKLTEFEESCESDMLAFVLISSIIFALIVSGFAVYYRFQQVIKKWLFVNHLCLSCVSEADIDTDFQYDAFISYSHRDEHFIVHELVPTLEAPPQKFRLCIHLRDFVPGMLIETQILNAITCSRRTIVYVTQNFLRSEWTRHEFRLAFEQSLRENRTRLIVILADDVRSLDELDPQLRVFFSTTTYLRRDDEKFWQKLAYAMPHRDVVELQRERKIQQAEQRLRNSSLREANRRREQLDLADVAL</sequence>
<dbReference type="SMART" id="SM00365">
    <property type="entry name" value="LRR_SD22"/>
    <property type="match status" value="6"/>
</dbReference>
<evidence type="ECO:0000256" key="11">
    <source>
        <dbReference type="SAM" id="Phobius"/>
    </source>
</evidence>
<dbReference type="SMART" id="SM00255">
    <property type="entry name" value="TIR"/>
    <property type="match status" value="1"/>
</dbReference>
<dbReference type="InterPro" id="IPR032675">
    <property type="entry name" value="LRR_dom_sf"/>
</dbReference>
<comment type="subcellular location">
    <subcellularLocation>
        <location evidence="1">Membrane</location>
        <topology evidence="1">Single-pass membrane protein</topology>
    </subcellularLocation>
</comment>
<evidence type="ECO:0000256" key="2">
    <source>
        <dbReference type="ARBA" id="ARBA00009634"/>
    </source>
</evidence>
<dbReference type="Gene3D" id="3.80.10.10">
    <property type="entry name" value="Ribonuclease Inhibitor"/>
    <property type="match status" value="3"/>
</dbReference>
<dbReference type="InterPro" id="IPR003591">
    <property type="entry name" value="Leu-rich_rpt_typical-subtyp"/>
</dbReference>
<dbReference type="SUPFAM" id="SSF52058">
    <property type="entry name" value="L domain-like"/>
    <property type="match status" value="2"/>
</dbReference>
<keyword evidence="5 12" id="KW-0732">Signal</keyword>
<evidence type="ECO:0000313" key="14">
    <source>
        <dbReference type="EnsemblMetazoa" id="AALFPA23_008264.P11137"/>
    </source>
</evidence>
<keyword evidence="8 11" id="KW-0472">Membrane</keyword>
<dbReference type="PROSITE" id="PS50104">
    <property type="entry name" value="TIR"/>
    <property type="match status" value="1"/>
</dbReference>
<organism evidence="14 15">
    <name type="scientific">Aedes albopictus</name>
    <name type="common">Asian tiger mosquito</name>
    <name type="synonym">Stegomyia albopicta</name>
    <dbReference type="NCBI Taxonomy" id="7160"/>
    <lineage>
        <taxon>Eukaryota</taxon>
        <taxon>Metazoa</taxon>
        <taxon>Ecdysozoa</taxon>
        <taxon>Arthropoda</taxon>
        <taxon>Hexapoda</taxon>
        <taxon>Insecta</taxon>
        <taxon>Pterygota</taxon>
        <taxon>Neoptera</taxon>
        <taxon>Endopterygota</taxon>
        <taxon>Diptera</taxon>
        <taxon>Nematocera</taxon>
        <taxon>Culicoidea</taxon>
        <taxon>Culicidae</taxon>
        <taxon>Culicinae</taxon>
        <taxon>Aedini</taxon>
        <taxon>Aedes</taxon>
        <taxon>Stegomyia</taxon>
    </lineage>
</organism>
<evidence type="ECO:0000259" key="13">
    <source>
        <dbReference type="PROSITE" id="PS50104"/>
    </source>
</evidence>
<dbReference type="Pfam" id="PF13676">
    <property type="entry name" value="TIR_2"/>
    <property type="match status" value="1"/>
</dbReference>
<feature type="chain" id="PRO_5047395349" description="TIR domain-containing protein" evidence="12">
    <location>
        <begin position="26"/>
        <end position="900"/>
    </location>
</feature>
<evidence type="ECO:0000256" key="3">
    <source>
        <dbReference type="ARBA" id="ARBA00022614"/>
    </source>
</evidence>
<dbReference type="EnsemblMetazoa" id="AALFPA23_008264.R11137">
    <property type="protein sequence ID" value="AALFPA23_008264.P11137"/>
    <property type="gene ID" value="AALFPA23_008264"/>
</dbReference>
<feature type="domain" description="TIR" evidence="13">
    <location>
        <begin position="721"/>
        <end position="857"/>
    </location>
</feature>
<reference evidence="15" key="1">
    <citation type="journal article" date="2015" name="Proc. Natl. Acad. Sci. U.S.A.">
        <title>Genome sequence of the Asian Tiger mosquito, Aedes albopictus, reveals insights into its biology, genetics, and evolution.</title>
        <authorList>
            <person name="Chen X.G."/>
            <person name="Jiang X."/>
            <person name="Gu J."/>
            <person name="Xu M."/>
            <person name="Wu Y."/>
            <person name="Deng Y."/>
            <person name="Zhang C."/>
            <person name="Bonizzoni M."/>
            <person name="Dermauw W."/>
            <person name="Vontas J."/>
            <person name="Armbruster P."/>
            <person name="Huang X."/>
            <person name="Yang Y."/>
            <person name="Zhang H."/>
            <person name="He W."/>
            <person name="Peng H."/>
            <person name="Liu Y."/>
            <person name="Wu K."/>
            <person name="Chen J."/>
            <person name="Lirakis M."/>
            <person name="Topalis P."/>
            <person name="Van Leeuwen T."/>
            <person name="Hall A.B."/>
            <person name="Jiang X."/>
            <person name="Thorpe C."/>
            <person name="Mueller R.L."/>
            <person name="Sun C."/>
            <person name="Waterhouse R.M."/>
            <person name="Yan G."/>
            <person name="Tu Z.J."/>
            <person name="Fang X."/>
            <person name="James A.A."/>
        </authorList>
    </citation>
    <scope>NUCLEOTIDE SEQUENCE [LARGE SCALE GENOMIC DNA]</scope>
    <source>
        <strain evidence="15">Foshan</strain>
    </source>
</reference>
<dbReference type="GeneID" id="109402615"/>
<evidence type="ECO:0000256" key="4">
    <source>
        <dbReference type="ARBA" id="ARBA00022692"/>
    </source>
</evidence>
<evidence type="ECO:0000256" key="10">
    <source>
        <dbReference type="ARBA" id="ARBA00023180"/>
    </source>
</evidence>
<keyword evidence="9" id="KW-0675">Receptor</keyword>
<dbReference type="Pfam" id="PF13855">
    <property type="entry name" value="LRR_8"/>
    <property type="match status" value="3"/>
</dbReference>
<dbReference type="InterPro" id="IPR000157">
    <property type="entry name" value="TIR_dom"/>
</dbReference>
<proteinExistence type="inferred from homology"/>
<dbReference type="InterPro" id="IPR001611">
    <property type="entry name" value="Leu-rich_rpt"/>
</dbReference>
<dbReference type="InterPro" id="IPR035897">
    <property type="entry name" value="Toll_tir_struct_dom_sf"/>
</dbReference>
<evidence type="ECO:0000313" key="15">
    <source>
        <dbReference type="Proteomes" id="UP000069940"/>
    </source>
</evidence>
<accession>A0ABM1YDW5</accession>